<keyword evidence="1" id="KW-1133">Transmembrane helix</keyword>
<dbReference type="EMBL" id="LR796370">
    <property type="protein sequence ID" value="CAB4140268.1"/>
    <property type="molecule type" value="Genomic_DNA"/>
</dbReference>
<keyword evidence="1" id="KW-0812">Transmembrane</keyword>
<gene>
    <name evidence="4" type="ORF">UFOVP1449_51</name>
    <name evidence="2" type="ORF">UFOVP400_11</name>
    <name evidence="3" type="ORF">UFOVP669_20</name>
</gene>
<reference evidence="2" key="1">
    <citation type="submission" date="2020-04" db="EMBL/GenBank/DDBJ databases">
        <authorList>
            <person name="Chiriac C."/>
            <person name="Salcher M."/>
            <person name="Ghai R."/>
            <person name="Kavagutti S V."/>
        </authorList>
    </citation>
    <scope>NUCLEOTIDE SEQUENCE</scope>
</reference>
<feature type="transmembrane region" description="Helical" evidence="1">
    <location>
        <begin position="99"/>
        <end position="119"/>
    </location>
</feature>
<evidence type="ECO:0000313" key="4">
    <source>
        <dbReference type="EMBL" id="CAB4213564.1"/>
    </source>
</evidence>
<protein>
    <recommendedName>
        <fullName evidence="5">Holin of 3TMs, for gene-transfer release</fullName>
    </recommendedName>
</protein>
<dbReference type="EMBL" id="LR797399">
    <property type="protein sequence ID" value="CAB4213564.1"/>
    <property type="molecule type" value="Genomic_DNA"/>
</dbReference>
<dbReference type="EMBL" id="LR796626">
    <property type="protein sequence ID" value="CAB4155643.1"/>
    <property type="molecule type" value="Genomic_DNA"/>
</dbReference>
<sequence length="172" mass="18140">MKDWLKSIAPAIGTALGGPLGGAAAAFLADKLGVSEKTVEAVTEVLSSGKMTPEQISQIKLAEIDFQKFLKQNAIDLEKVHAEDRNSARSLLTATRSKMPAILSIIVTLGYFGVLAGMMTGTLKVKDSESMLLMLGSLGTAWGMVMAFWFGTTSGSQAKNEMLANSVPARSG</sequence>
<evidence type="ECO:0000313" key="2">
    <source>
        <dbReference type="EMBL" id="CAB4140268.1"/>
    </source>
</evidence>
<proteinExistence type="predicted"/>
<accession>A0A6J5M0Q1</accession>
<evidence type="ECO:0000313" key="3">
    <source>
        <dbReference type="EMBL" id="CAB4155643.1"/>
    </source>
</evidence>
<evidence type="ECO:0000256" key="1">
    <source>
        <dbReference type="SAM" id="Phobius"/>
    </source>
</evidence>
<feature type="transmembrane region" description="Helical" evidence="1">
    <location>
        <begin position="131"/>
        <end position="152"/>
    </location>
</feature>
<name>A0A6J5M0Q1_9CAUD</name>
<organism evidence="2">
    <name type="scientific">uncultured Caudovirales phage</name>
    <dbReference type="NCBI Taxonomy" id="2100421"/>
    <lineage>
        <taxon>Viruses</taxon>
        <taxon>Duplodnaviria</taxon>
        <taxon>Heunggongvirae</taxon>
        <taxon>Uroviricota</taxon>
        <taxon>Caudoviricetes</taxon>
        <taxon>Peduoviridae</taxon>
        <taxon>Maltschvirus</taxon>
        <taxon>Maltschvirus maltsch</taxon>
    </lineage>
</organism>
<keyword evidence="1" id="KW-0472">Membrane</keyword>
<evidence type="ECO:0008006" key="5">
    <source>
        <dbReference type="Google" id="ProtNLM"/>
    </source>
</evidence>